<dbReference type="EMBL" id="AWQS01000103">
    <property type="protein sequence ID" value="EWT05567.1"/>
    <property type="molecule type" value="Genomic_DNA"/>
</dbReference>
<dbReference type="OrthoDB" id="4866821at2"/>
<organism evidence="1 2">
    <name type="scientific">Intrasporangium chromatireducens Q5-1</name>
    <dbReference type="NCBI Taxonomy" id="584657"/>
    <lineage>
        <taxon>Bacteria</taxon>
        <taxon>Bacillati</taxon>
        <taxon>Actinomycetota</taxon>
        <taxon>Actinomycetes</taxon>
        <taxon>Micrococcales</taxon>
        <taxon>Intrasporangiaceae</taxon>
        <taxon>Intrasporangium</taxon>
    </lineage>
</organism>
<accession>W9GKC8</accession>
<reference evidence="2" key="1">
    <citation type="submission" date="2013-08" db="EMBL/GenBank/DDBJ databases">
        <title>Intrasporangium oryzae NRRL B-24470.</title>
        <authorList>
            <person name="Liu H."/>
            <person name="Wang G."/>
        </authorList>
    </citation>
    <scope>NUCLEOTIDE SEQUENCE [LARGE SCALE GENOMIC DNA]</scope>
    <source>
        <strain evidence="2">Q5-1</strain>
    </source>
</reference>
<dbReference type="AlphaFoldDB" id="W9GKC8"/>
<evidence type="ECO:0000313" key="2">
    <source>
        <dbReference type="Proteomes" id="UP000019494"/>
    </source>
</evidence>
<protein>
    <submittedName>
        <fullName evidence="1">Uncharacterized protein</fullName>
    </submittedName>
</protein>
<dbReference type="Proteomes" id="UP000019494">
    <property type="component" value="Unassembled WGS sequence"/>
</dbReference>
<comment type="caution">
    <text evidence="1">The sequence shown here is derived from an EMBL/GenBank/DDBJ whole genome shotgun (WGS) entry which is preliminary data.</text>
</comment>
<gene>
    <name evidence="1" type="ORF">N864_03850</name>
</gene>
<evidence type="ECO:0000313" key="1">
    <source>
        <dbReference type="EMBL" id="EWT05567.1"/>
    </source>
</evidence>
<dbReference type="RefSeq" id="WP_034717285.1">
    <property type="nucleotide sequence ID" value="NZ_AWQS01000103.1"/>
</dbReference>
<sequence>MSDLQCAARFVVVDDAGLGDVERLVGRLAGERVAAVYAAHPLAGDAAVTRLAAGLGVPPVAVDGDLDFGGAGYDDLADRHRGETAVVVRPGQAADPTLLLVDADGFATAPLDEKPLD</sequence>
<keyword evidence="2" id="KW-1185">Reference proteome</keyword>
<proteinExistence type="predicted"/>
<name>W9GKC8_9MICO</name>